<dbReference type="Gene3D" id="3.40.50.12780">
    <property type="entry name" value="N-terminal domain of ligase-like"/>
    <property type="match status" value="1"/>
</dbReference>
<keyword evidence="3" id="KW-0597">Phosphoprotein</keyword>
<protein>
    <recommendedName>
        <fullName evidence="4">Carrier domain-containing protein</fullName>
    </recommendedName>
</protein>
<dbReference type="SMART" id="SM00823">
    <property type="entry name" value="PKS_PP"/>
    <property type="match status" value="1"/>
</dbReference>
<dbReference type="SUPFAM" id="SSF47336">
    <property type="entry name" value="ACP-like"/>
    <property type="match status" value="1"/>
</dbReference>
<dbReference type="PANTHER" id="PTHR45527">
    <property type="entry name" value="NONRIBOSOMAL PEPTIDE SYNTHETASE"/>
    <property type="match status" value="1"/>
</dbReference>
<evidence type="ECO:0000313" key="6">
    <source>
        <dbReference type="Proteomes" id="UP000643165"/>
    </source>
</evidence>
<dbReference type="InterPro" id="IPR009081">
    <property type="entry name" value="PP-bd_ACP"/>
</dbReference>
<dbReference type="Gene3D" id="1.10.1200.10">
    <property type="entry name" value="ACP-like"/>
    <property type="match status" value="1"/>
</dbReference>
<keyword evidence="2" id="KW-0596">Phosphopantetheine</keyword>
<dbReference type="InterPro" id="IPR045851">
    <property type="entry name" value="AMP-bd_C_sf"/>
</dbReference>
<proteinExistence type="predicted"/>
<comment type="cofactor">
    <cofactor evidence="1">
        <name>pantetheine 4'-phosphate</name>
        <dbReference type="ChEBI" id="CHEBI:47942"/>
    </cofactor>
</comment>
<dbReference type="Proteomes" id="UP000643165">
    <property type="component" value="Unassembled WGS sequence"/>
</dbReference>
<dbReference type="Pfam" id="PF00668">
    <property type="entry name" value="Condensation"/>
    <property type="match status" value="1"/>
</dbReference>
<dbReference type="InterPro" id="IPR025110">
    <property type="entry name" value="AMP-bd_C"/>
</dbReference>
<evidence type="ECO:0000259" key="4">
    <source>
        <dbReference type="PROSITE" id="PS50075"/>
    </source>
</evidence>
<dbReference type="EMBL" id="BOPB01000009">
    <property type="protein sequence ID" value="GIJ21055.1"/>
    <property type="molecule type" value="Genomic_DNA"/>
</dbReference>
<sequence>MTRAGDTITLTAGQRGLWYLHLLAPGDTAYNTCTAIALTGPLSPAALGAAIAAVGLRHDTLRAVIRDCGELSQTFAAVPAPLRLVDLTGLPAADREPAARQAAERLAAVPFDLVRGPLVRWLLLRLAADRHLLVFDAHHIIFDRTSLAVVCAELTELYAAYVAGDAVTGARQRRDAQAVSRMWQPDGAGLVDSVEYWRAQLADAPPSSTPFPAPAGSVMYGAGSRPVRYAVTVGDTELAALAGLCAEEGASVFMALLAASACLIGRYSGQRDIVVGAPVSLRSDADELDVVGLLVNVVPLRVRLPRGATFRDVLRQARDRVLDALDHRHVPLDRILDALGSTRAADASPLFQVLVAHQTEAPTPALAGVATELVPVPAATAKYGLTLTATVSTAGVAVLLEADHRVVTPEELAAFGRHLRTLLRGFVDRPATAVDAIDLMDATETSDTLRRGRGPIVPRPPGASMHGLFAEAYRLTPDAVALLAGGPDGDRHAVSYRALYRAATSLAAVLRDQGVTVDRPIAVLLERGIGLAVAYLGVLFAGGAVMPLEPEDPDGRLAVRLRESGAPLVVTGGDQLDRCRRWGLDAVDVNDHLRAQPARPVAGCPAEVHPAQAAYVLFTSGSSGEPKGVVVPHRGIVNRLLWMRENFPLATGERCVVKTPITFDVSIAELFRPLVAGGTAVLVEAGGERDPRYLVDLVAQERVVFCHFVPSMLGPFLSEVEATGRRLPELRLVVCSGEALPAALVDRTHSTLDVEIHNFYGPTEASVEVLTSRCDPGNPVSIGHPISNTECRILDSSYRPVPPAAVGEVFLGGDCLARGYLRQPTLTAMSFVPAPRSTGGARLYRTGDFGHRASDGAVHLHGRRDRQLKILGRRVEPGEVSELIRQQPGVLDGAVVPRHDHLVAFVVADPHAATAVTPETLRAALSTRLPSYLVPAAIEMLPALPSTTNGKADLRELDRRAALIVLPAMAGTPPRTDLERRLVELWSGVLGRAAVGVDVGFFEAGGNSMALLRLHQALVAELAVDLTVRELFSYPTIAALARYLAERDAVLAENVGTGADVLARAGRRRGALAAGRSGRARGAARG</sequence>
<dbReference type="InterPro" id="IPR042099">
    <property type="entry name" value="ANL_N_sf"/>
</dbReference>
<organism evidence="5 6">
    <name type="scientific">Micromonospora lutea</name>
    <dbReference type="NCBI Taxonomy" id="419825"/>
    <lineage>
        <taxon>Bacteria</taxon>
        <taxon>Bacillati</taxon>
        <taxon>Actinomycetota</taxon>
        <taxon>Actinomycetes</taxon>
        <taxon>Micromonosporales</taxon>
        <taxon>Micromonosporaceae</taxon>
        <taxon>Micromonospora</taxon>
    </lineage>
</organism>
<name>A0ABQ4IT25_9ACTN</name>
<dbReference type="Gene3D" id="3.30.559.10">
    <property type="entry name" value="Chloramphenicol acetyltransferase-like domain"/>
    <property type="match status" value="1"/>
</dbReference>
<keyword evidence="6" id="KW-1185">Reference proteome</keyword>
<dbReference type="NCBIfam" id="TIGR01733">
    <property type="entry name" value="AA-adenyl-dom"/>
    <property type="match status" value="1"/>
</dbReference>
<dbReference type="SUPFAM" id="SSF56801">
    <property type="entry name" value="Acetyl-CoA synthetase-like"/>
    <property type="match status" value="1"/>
</dbReference>
<accession>A0ABQ4IT25</accession>
<dbReference type="CDD" id="cd19531">
    <property type="entry name" value="LCL_NRPS-like"/>
    <property type="match status" value="1"/>
</dbReference>
<dbReference type="InterPro" id="IPR001242">
    <property type="entry name" value="Condensation_dom"/>
</dbReference>
<dbReference type="InterPro" id="IPR036736">
    <property type="entry name" value="ACP-like_sf"/>
</dbReference>
<dbReference type="InterPro" id="IPR010071">
    <property type="entry name" value="AA_adenyl_dom"/>
</dbReference>
<dbReference type="PROSITE" id="PS00455">
    <property type="entry name" value="AMP_BINDING"/>
    <property type="match status" value="1"/>
</dbReference>
<dbReference type="Gene3D" id="3.30.300.30">
    <property type="match status" value="1"/>
</dbReference>
<dbReference type="Pfam" id="PF00550">
    <property type="entry name" value="PP-binding"/>
    <property type="match status" value="1"/>
</dbReference>
<dbReference type="SUPFAM" id="SSF52777">
    <property type="entry name" value="CoA-dependent acyltransferases"/>
    <property type="match status" value="2"/>
</dbReference>
<dbReference type="Gene3D" id="3.30.559.30">
    <property type="entry name" value="Nonribosomal peptide synthetase, condensation domain"/>
    <property type="match status" value="1"/>
</dbReference>
<evidence type="ECO:0000313" key="5">
    <source>
        <dbReference type="EMBL" id="GIJ21055.1"/>
    </source>
</evidence>
<dbReference type="Pfam" id="PF13193">
    <property type="entry name" value="AMP-binding_C"/>
    <property type="match status" value="1"/>
</dbReference>
<feature type="domain" description="Carrier" evidence="4">
    <location>
        <begin position="973"/>
        <end position="1048"/>
    </location>
</feature>
<dbReference type="RefSeq" id="WP_203996235.1">
    <property type="nucleotide sequence ID" value="NZ_BOPB01000009.1"/>
</dbReference>
<gene>
    <name evidence="5" type="ORF">Vlu01_16790</name>
</gene>
<dbReference type="InterPro" id="IPR023213">
    <property type="entry name" value="CAT-like_dom_sf"/>
</dbReference>
<evidence type="ECO:0000256" key="1">
    <source>
        <dbReference type="ARBA" id="ARBA00001957"/>
    </source>
</evidence>
<dbReference type="InterPro" id="IPR020806">
    <property type="entry name" value="PKS_PP-bd"/>
</dbReference>
<comment type="caution">
    <text evidence="5">The sequence shown here is derived from an EMBL/GenBank/DDBJ whole genome shotgun (WGS) entry which is preliminary data.</text>
</comment>
<dbReference type="PROSITE" id="PS50075">
    <property type="entry name" value="CARRIER"/>
    <property type="match status" value="1"/>
</dbReference>
<dbReference type="InterPro" id="IPR020845">
    <property type="entry name" value="AMP-binding_CS"/>
</dbReference>
<dbReference type="InterPro" id="IPR000873">
    <property type="entry name" value="AMP-dep_synth/lig_dom"/>
</dbReference>
<reference evidence="5 6" key="1">
    <citation type="submission" date="2021-01" db="EMBL/GenBank/DDBJ databases">
        <title>Whole genome shotgun sequence of Verrucosispora lutea NBRC 106530.</title>
        <authorList>
            <person name="Komaki H."/>
            <person name="Tamura T."/>
        </authorList>
    </citation>
    <scope>NUCLEOTIDE SEQUENCE [LARGE SCALE GENOMIC DNA]</scope>
    <source>
        <strain evidence="5 6">NBRC 106530</strain>
    </source>
</reference>
<evidence type="ECO:0000256" key="2">
    <source>
        <dbReference type="ARBA" id="ARBA00022450"/>
    </source>
</evidence>
<dbReference type="Pfam" id="PF00501">
    <property type="entry name" value="AMP-binding"/>
    <property type="match status" value="1"/>
</dbReference>
<dbReference type="PANTHER" id="PTHR45527:SF1">
    <property type="entry name" value="FATTY ACID SYNTHASE"/>
    <property type="match status" value="1"/>
</dbReference>
<evidence type="ECO:0000256" key="3">
    <source>
        <dbReference type="ARBA" id="ARBA00022553"/>
    </source>
</evidence>